<evidence type="ECO:0000313" key="2">
    <source>
        <dbReference type="Proteomes" id="UP000187499"/>
    </source>
</evidence>
<dbReference type="KEGG" id="lalw:BTM29_11430"/>
<sequence length="77" mass="9119">MTKEEINKLKEFSKSFHKIMKLIRENDEVEEALAFKLLDDYDGEDIDVHMDFVFDLVNKLDDVVNNLDQDNQPKDTE</sequence>
<proteinExistence type="predicted"/>
<reference evidence="2" key="1">
    <citation type="submission" date="2016-12" db="EMBL/GenBank/DDBJ databases">
        <authorList>
            <person name="Jung M.Y."/>
            <person name="Lee S.H."/>
        </authorList>
    </citation>
    <scope>NUCLEOTIDE SEQUENCE [LARGE SCALE GENOMIC DNA]</scope>
    <source>
        <strain evidence="2">WiKim39</strain>
    </source>
</reference>
<organism evidence="1 2">
    <name type="scientific">Companilactobacillus allii</name>
    <dbReference type="NCBI Taxonomy" id="1847728"/>
    <lineage>
        <taxon>Bacteria</taxon>
        <taxon>Bacillati</taxon>
        <taxon>Bacillota</taxon>
        <taxon>Bacilli</taxon>
        <taxon>Lactobacillales</taxon>
        <taxon>Lactobacillaceae</taxon>
        <taxon>Companilactobacillus</taxon>
    </lineage>
</organism>
<dbReference type="STRING" id="1847728.BTM29_11430"/>
<evidence type="ECO:0000313" key="1">
    <source>
        <dbReference type="EMBL" id="APX73126.1"/>
    </source>
</evidence>
<dbReference type="AlphaFoldDB" id="A0A1P8Q5J7"/>
<dbReference type="RefSeq" id="WP_076617926.1">
    <property type="nucleotide sequence ID" value="NZ_CP019323.1"/>
</dbReference>
<keyword evidence="2" id="KW-1185">Reference proteome</keyword>
<dbReference type="EMBL" id="CP019323">
    <property type="protein sequence ID" value="APX73126.1"/>
    <property type="molecule type" value="Genomic_DNA"/>
</dbReference>
<protein>
    <submittedName>
        <fullName evidence="1">Uncharacterized protein</fullName>
    </submittedName>
</protein>
<dbReference type="Proteomes" id="UP000187499">
    <property type="component" value="Chromosome"/>
</dbReference>
<gene>
    <name evidence="1" type="ORF">BTM29_11430</name>
</gene>
<accession>A0A1P8Q5J7</accession>
<name>A0A1P8Q5J7_9LACO</name>